<name>A0ACD5WYY1_AVESA</name>
<reference evidence="1" key="2">
    <citation type="submission" date="2025-09" db="UniProtKB">
        <authorList>
            <consortium name="EnsemblPlants"/>
        </authorList>
    </citation>
    <scope>IDENTIFICATION</scope>
</reference>
<dbReference type="Proteomes" id="UP001732700">
    <property type="component" value="Chromosome 4D"/>
</dbReference>
<reference evidence="1" key="1">
    <citation type="submission" date="2021-05" db="EMBL/GenBank/DDBJ databases">
        <authorList>
            <person name="Scholz U."/>
            <person name="Mascher M."/>
            <person name="Fiebig A."/>
        </authorList>
    </citation>
    <scope>NUCLEOTIDE SEQUENCE [LARGE SCALE GENOMIC DNA]</scope>
</reference>
<accession>A0ACD5WYY1</accession>
<organism evidence="1 2">
    <name type="scientific">Avena sativa</name>
    <name type="common">Oat</name>
    <dbReference type="NCBI Taxonomy" id="4498"/>
    <lineage>
        <taxon>Eukaryota</taxon>
        <taxon>Viridiplantae</taxon>
        <taxon>Streptophyta</taxon>
        <taxon>Embryophyta</taxon>
        <taxon>Tracheophyta</taxon>
        <taxon>Spermatophyta</taxon>
        <taxon>Magnoliopsida</taxon>
        <taxon>Liliopsida</taxon>
        <taxon>Poales</taxon>
        <taxon>Poaceae</taxon>
        <taxon>BOP clade</taxon>
        <taxon>Pooideae</taxon>
        <taxon>Poodae</taxon>
        <taxon>Poeae</taxon>
        <taxon>Poeae Chloroplast Group 1 (Aveneae type)</taxon>
        <taxon>Aveninae</taxon>
        <taxon>Avena</taxon>
    </lineage>
</organism>
<sequence length="956" mass="107058">MDAQRSLNSLLGRLTTVLFNEAQLLGGIRGDVEFIKDEMESMNGLLLHLAEANHHDHQVRAWMKQVIGLTRDCDGNVELYIQYVAGGGHQTTGLLGYLQRILQFVRTVPARRRVATRIRELKVRARDVGDRRMRYGVIVPPVANQDDTIFIENFLPPLVEGEEENVHRHALLATDVELPDGETLVNSSVDRIIEWLTEEAPAAPGGCEPQPRIIPILWNSHNPKEEETLAVHVAQGVYRHPSMGDYCKAWVRVKGSSDLCDVLREILAELPPLPILAGEENMINTEAEQSAETVVGSEATQLTKKLQCYLKGKKFFIVLEKVSRGLPWDRIRSSLSHTGDDCCPVSGIVITTWSDDVANSSFPYKIFRPQSLFFAFYDKARELTGGRHNETMANVGRILGSCYPEVFAMKIFLHLLYVNPNRSRTQLGDFVKKLSDCGSCKTAAKQMVRFCYNDLPTKYRSCLLYITISWENDYIRRTTVSRRWIAEGLIATRENRSEDEADRCFDALVSWGLVSPGEISGTGKIKSYIIHDVVHEVITRIARDLNFADADLPPDLARHLPVHHGIGLQASHCSHPVETGDSGIVALVPYLAKSSQWQLLRMLDLEGCKGLKKHHWKSICKILLLKYLSLRNTDVSQVPKKIENLRCLETLDIRQTAVRSFSTKSIMLPMLKHLFAGRSDSPRNSTDRFKESFATVRLPSGIRRMMKLEVLSHVEISHNVDDLVDVGQLLQLRKLGVVLHGNKGCLGLVLEQVDKLHACLRSLSIRVNQLDRNEPTPDAEEAVELASPPKLLQSLNISGITSGLPLWIAKLDQLAKISLSETYLSEAALRMLGRLRILHCLKLRHKSYTGSDLIFKEAEFQSLMSLVVEGSDITTITFDAGAGAKLETIVWSFAKMDYVSGVGHLPRLKKLELNGDCNPDMAREAIKEHPNHPEFKHNGQHQRQEAGAVAAAASTP</sequence>
<proteinExistence type="predicted"/>
<evidence type="ECO:0000313" key="2">
    <source>
        <dbReference type="Proteomes" id="UP001732700"/>
    </source>
</evidence>
<evidence type="ECO:0000313" key="1">
    <source>
        <dbReference type="EnsemblPlants" id="AVESA.00010b.r2.4DG0717410.5.CDS.1"/>
    </source>
</evidence>
<keyword evidence="2" id="KW-1185">Reference proteome</keyword>
<dbReference type="EnsemblPlants" id="AVESA.00010b.r2.4DG0717410.5">
    <property type="protein sequence ID" value="AVESA.00010b.r2.4DG0717410.5.CDS.1"/>
    <property type="gene ID" value="AVESA.00010b.r2.4DG0717410"/>
</dbReference>
<protein>
    <submittedName>
        <fullName evidence="1">Uncharacterized protein</fullName>
    </submittedName>
</protein>